<dbReference type="Proteomes" id="UP000000763">
    <property type="component" value="Chromosome 2"/>
</dbReference>
<gene>
    <name evidence="2" type="primary">P0572D06.19</name>
</gene>
<accession>Q6Z854</accession>
<name>Q6Z854_ORYSJ</name>
<dbReference type="EMBL" id="AP004798">
    <property type="protein sequence ID" value="BAD15707.1"/>
    <property type="molecule type" value="Genomic_DNA"/>
</dbReference>
<reference evidence="3" key="2">
    <citation type="journal article" date="2008" name="Nucleic Acids Res.">
        <title>The rice annotation project database (RAP-DB): 2008 update.</title>
        <authorList>
            <consortium name="The rice annotation project (RAP)"/>
        </authorList>
    </citation>
    <scope>GENOME REANNOTATION</scope>
    <source>
        <strain evidence="3">cv. Nipponbare</strain>
    </source>
</reference>
<evidence type="ECO:0000313" key="2">
    <source>
        <dbReference type="EMBL" id="BAD15707.1"/>
    </source>
</evidence>
<organism evidence="2 3">
    <name type="scientific">Oryza sativa subsp. japonica</name>
    <name type="common">Rice</name>
    <dbReference type="NCBI Taxonomy" id="39947"/>
    <lineage>
        <taxon>Eukaryota</taxon>
        <taxon>Viridiplantae</taxon>
        <taxon>Streptophyta</taxon>
        <taxon>Embryophyta</taxon>
        <taxon>Tracheophyta</taxon>
        <taxon>Spermatophyta</taxon>
        <taxon>Magnoliopsida</taxon>
        <taxon>Liliopsida</taxon>
        <taxon>Poales</taxon>
        <taxon>Poaceae</taxon>
        <taxon>BOP clade</taxon>
        <taxon>Oryzoideae</taxon>
        <taxon>Oryzeae</taxon>
        <taxon>Oryzinae</taxon>
        <taxon>Oryza</taxon>
        <taxon>Oryza sativa</taxon>
    </lineage>
</organism>
<dbReference type="AlphaFoldDB" id="Q6Z854"/>
<protein>
    <recommendedName>
        <fullName evidence="4">Retrotransposon protein, putative, Ty3-gypsy subclass</fullName>
    </recommendedName>
</protein>
<evidence type="ECO:0000256" key="1">
    <source>
        <dbReference type="SAM" id="MobiDB-lite"/>
    </source>
</evidence>
<sequence length="136" mass="15244">MASAPLPQAAQLGYKPNVFSFWILFLQLRLIDYCKNEHMTYSTSHTANMQVHKDTKGWHNIGSFAKAAFSKTFKRSPTILNNHTRLYRSNSKPGAKQIITSAPFLDHNHPLKNQRHGLPSDPRGLISATSQSGALQ</sequence>
<feature type="compositionally biased region" description="Polar residues" evidence="1">
    <location>
        <begin position="127"/>
        <end position="136"/>
    </location>
</feature>
<reference evidence="3" key="1">
    <citation type="journal article" date="2005" name="Nature">
        <title>The map-based sequence of the rice genome.</title>
        <authorList>
            <consortium name="International rice genome sequencing project (IRGSP)"/>
            <person name="Matsumoto T."/>
            <person name="Wu J."/>
            <person name="Kanamori H."/>
            <person name="Katayose Y."/>
            <person name="Fujisawa M."/>
            <person name="Namiki N."/>
            <person name="Mizuno H."/>
            <person name="Yamamoto K."/>
            <person name="Antonio B.A."/>
            <person name="Baba T."/>
            <person name="Sakata K."/>
            <person name="Nagamura Y."/>
            <person name="Aoki H."/>
            <person name="Arikawa K."/>
            <person name="Arita K."/>
            <person name="Bito T."/>
            <person name="Chiden Y."/>
            <person name="Fujitsuka N."/>
            <person name="Fukunaka R."/>
            <person name="Hamada M."/>
            <person name="Harada C."/>
            <person name="Hayashi A."/>
            <person name="Hijishita S."/>
            <person name="Honda M."/>
            <person name="Hosokawa S."/>
            <person name="Ichikawa Y."/>
            <person name="Idonuma A."/>
            <person name="Iijima M."/>
            <person name="Ikeda M."/>
            <person name="Ikeno M."/>
            <person name="Ito K."/>
            <person name="Ito S."/>
            <person name="Ito T."/>
            <person name="Ito Y."/>
            <person name="Ito Y."/>
            <person name="Iwabuchi A."/>
            <person name="Kamiya K."/>
            <person name="Karasawa W."/>
            <person name="Kurita K."/>
            <person name="Katagiri S."/>
            <person name="Kikuta A."/>
            <person name="Kobayashi H."/>
            <person name="Kobayashi N."/>
            <person name="Machita K."/>
            <person name="Maehara T."/>
            <person name="Masukawa M."/>
            <person name="Mizubayashi T."/>
            <person name="Mukai Y."/>
            <person name="Nagasaki H."/>
            <person name="Nagata Y."/>
            <person name="Naito S."/>
            <person name="Nakashima M."/>
            <person name="Nakama Y."/>
            <person name="Nakamichi Y."/>
            <person name="Nakamura M."/>
            <person name="Meguro A."/>
            <person name="Negishi M."/>
            <person name="Ohta I."/>
            <person name="Ohta T."/>
            <person name="Okamoto M."/>
            <person name="Ono N."/>
            <person name="Saji S."/>
            <person name="Sakaguchi M."/>
            <person name="Sakai K."/>
            <person name="Shibata M."/>
            <person name="Shimokawa T."/>
            <person name="Song J."/>
            <person name="Takazaki Y."/>
            <person name="Terasawa K."/>
            <person name="Tsugane M."/>
            <person name="Tsuji K."/>
            <person name="Ueda S."/>
            <person name="Waki K."/>
            <person name="Yamagata H."/>
            <person name="Yamamoto M."/>
            <person name="Yamamoto S."/>
            <person name="Yamane H."/>
            <person name="Yoshiki S."/>
            <person name="Yoshihara R."/>
            <person name="Yukawa K."/>
            <person name="Zhong H."/>
            <person name="Yano M."/>
            <person name="Yuan Q."/>
            <person name="Ouyang S."/>
            <person name="Liu J."/>
            <person name="Jones K.M."/>
            <person name="Gansberger K."/>
            <person name="Moffat K."/>
            <person name="Hill J."/>
            <person name="Bera J."/>
            <person name="Fadrosh D."/>
            <person name="Jin S."/>
            <person name="Johri S."/>
            <person name="Kim M."/>
            <person name="Overton L."/>
            <person name="Reardon M."/>
            <person name="Tsitrin T."/>
            <person name="Vuong H."/>
            <person name="Weaver B."/>
            <person name="Ciecko A."/>
            <person name="Tallon L."/>
            <person name="Jackson J."/>
            <person name="Pai G."/>
            <person name="Aken S.V."/>
            <person name="Utterback T."/>
            <person name="Reidmuller S."/>
            <person name="Feldblyum T."/>
            <person name="Hsiao J."/>
            <person name="Zismann V."/>
            <person name="Iobst S."/>
            <person name="de Vazeille A.R."/>
            <person name="Buell C.R."/>
            <person name="Ying K."/>
            <person name="Li Y."/>
            <person name="Lu T."/>
            <person name="Huang Y."/>
            <person name="Zhao Q."/>
            <person name="Feng Q."/>
            <person name="Zhang L."/>
            <person name="Zhu J."/>
            <person name="Weng Q."/>
            <person name="Mu J."/>
            <person name="Lu Y."/>
            <person name="Fan D."/>
            <person name="Liu Y."/>
            <person name="Guan J."/>
            <person name="Zhang Y."/>
            <person name="Yu S."/>
            <person name="Liu X."/>
            <person name="Zhang Y."/>
            <person name="Hong G."/>
            <person name="Han B."/>
            <person name="Choisne N."/>
            <person name="Demange N."/>
            <person name="Orjeda G."/>
            <person name="Samain S."/>
            <person name="Cattolico L."/>
            <person name="Pelletier E."/>
            <person name="Couloux A."/>
            <person name="Segurens B."/>
            <person name="Wincker P."/>
            <person name="D'Hont A."/>
            <person name="Scarpelli C."/>
            <person name="Weissenbach J."/>
            <person name="Salanoubat M."/>
            <person name="Quetier F."/>
            <person name="Yu Y."/>
            <person name="Kim H.R."/>
            <person name="Rambo T."/>
            <person name="Currie J."/>
            <person name="Collura K."/>
            <person name="Luo M."/>
            <person name="Yang T."/>
            <person name="Ammiraju J.S.S."/>
            <person name="Engler F."/>
            <person name="Soderlund C."/>
            <person name="Wing R.A."/>
            <person name="Palmer L.E."/>
            <person name="de la Bastide M."/>
            <person name="Spiegel L."/>
            <person name="Nascimento L."/>
            <person name="Zutavern T."/>
            <person name="O'Shaughnessy A."/>
            <person name="Dike S."/>
            <person name="Dedhia N."/>
            <person name="Preston R."/>
            <person name="Balija V."/>
            <person name="McCombie W.R."/>
            <person name="Chow T."/>
            <person name="Chen H."/>
            <person name="Chung M."/>
            <person name="Chen C."/>
            <person name="Shaw J."/>
            <person name="Wu H."/>
            <person name="Hsiao K."/>
            <person name="Chao Y."/>
            <person name="Chu M."/>
            <person name="Cheng C."/>
            <person name="Hour A."/>
            <person name="Lee P."/>
            <person name="Lin S."/>
            <person name="Lin Y."/>
            <person name="Liou J."/>
            <person name="Liu S."/>
            <person name="Hsing Y."/>
            <person name="Raghuvanshi S."/>
            <person name="Mohanty A."/>
            <person name="Bharti A.K."/>
            <person name="Gaur A."/>
            <person name="Gupta V."/>
            <person name="Kumar D."/>
            <person name="Ravi V."/>
            <person name="Vij S."/>
            <person name="Kapur A."/>
            <person name="Khurana P."/>
            <person name="Khurana P."/>
            <person name="Khurana J.P."/>
            <person name="Tyagi A.K."/>
            <person name="Gaikwad K."/>
            <person name="Singh A."/>
            <person name="Dalal V."/>
            <person name="Srivastava S."/>
            <person name="Dixit A."/>
            <person name="Pal A.K."/>
            <person name="Ghazi I.A."/>
            <person name="Yadav M."/>
            <person name="Pandit A."/>
            <person name="Bhargava A."/>
            <person name="Sureshbabu K."/>
            <person name="Batra K."/>
            <person name="Sharma T.R."/>
            <person name="Mohapatra T."/>
            <person name="Singh N.K."/>
            <person name="Messing J."/>
            <person name="Nelson A.B."/>
            <person name="Fuks G."/>
            <person name="Kavchok S."/>
            <person name="Keizer G."/>
            <person name="Linton E."/>
            <person name="Llaca V."/>
            <person name="Song R."/>
            <person name="Tanyolac B."/>
            <person name="Young S."/>
            <person name="Ho-Il K."/>
            <person name="Hahn J.H."/>
            <person name="Sangsakoo G."/>
            <person name="Vanavichit A."/>
            <person name="de Mattos Luiz.A.T."/>
            <person name="Zimmer P.D."/>
            <person name="Malone G."/>
            <person name="Dellagostin O."/>
            <person name="de Oliveira A.C."/>
            <person name="Bevan M."/>
            <person name="Bancroft I."/>
            <person name="Minx P."/>
            <person name="Cordum H."/>
            <person name="Wilson R."/>
            <person name="Cheng Z."/>
            <person name="Jin W."/>
            <person name="Jiang J."/>
            <person name="Leong S.A."/>
            <person name="Iwama H."/>
            <person name="Gojobori T."/>
            <person name="Itoh T."/>
            <person name="Niimura Y."/>
            <person name="Fujii Y."/>
            <person name="Habara T."/>
            <person name="Sakai H."/>
            <person name="Sato Y."/>
            <person name="Wilson G."/>
            <person name="Kumar K."/>
            <person name="McCouch S."/>
            <person name="Juretic N."/>
            <person name="Hoen D."/>
            <person name="Wright S."/>
            <person name="Bruskiewich R."/>
            <person name="Bureau T."/>
            <person name="Miyao A."/>
            <person name="Hirochika H."/>
            <person name="Nishikawa T."/>
            <person name="Kadowaki K."/>
            <person name="Sugiura M."/>
            <person name="Burr B."/>
            <person name="Sasaki T."/>
        </authorList>
    </citation>
    <scope>NUCLEOTIDE SEQUENCE [LARGE SCALE GENOMIC DNA]</scope>
    <source>
        <strain evidence="3">cv. Nipponbare</strain>
    </source>
</reference>
<evidence type="ECO:0000313" key="3">
    <source>
        <dbReference type="Proteomes" id="UP000000763"/>
    </source>
</evidence>
<feature type="region of interest" description="Disordered" evidence="1">
    <location>
        <begin position="103"/>
        <end position="136"/>
    </location>
</feature>
<evidence type="ECO:0008006" key="4">
    <source>
        <dbReference type="Google" id="ProtNLM"/>
    </source>
</evidence>
<proteinExistence type="predicted"/>